<dbReference type="SUPFAM" id="SSF53623">
    <property type="entry name" value="MurD-like peptide ligases, catalytic domain"/>
    <property type="match status" value="1"/>
</dbReference>
<keyword evidence="4" id="KW-0472">Membrane</keyword>
<evidence type="ECO:0000259" key="5">
    <source>
        <dbReference type="Pfam" id="PF02875"/>
    </source>
</evidence>
<keyword evidence="2" id="KW-0547">Nucleotide-binding</keyword>
<proteinExistence type="predicted"/>
<evidence type="ECO:0000256" key="3">
    <source>
        <dbReference type="ARBA" id="ARBA00022840"/>
    </source>
</evidence>
<dbReference type="Pfam" id="PF08245">
    <property type="entry name" value="Mur_ligase_M"/>
    <property type="match status" value="1"/>
</dbReference>
<feature type="transmembrane region" description="Helical" evidence="4">
    <location>
        <begin position="6"/>
        <end position="26"/>
    </location>
</feature>
<protein>
    <recommendedName>
        <fullName evidence="9">Mur ligase</fullName>
    </recommendedName>
</protein>
<accession>A0A0G3XK65</accession>
<dbReference type="AlphaFoldDB" id="A0A0G3XK65"/>
<evidence type="ECO:0000313" key="8">
    <source>
        <dbReference type="Proteomes" id="UP000035287"/>
    </source>
</evidence>
<feature type="domain" description="Mur ligase central" evidence="6">
    <location>
        <begin position="179"/>
        <end position="379"/>
    </location>
</feature>
<feature type="transmembrane region" description="Helical" evidence="4">
    <location>
        <begin position="113"/>
        <end position="139"/>
    </location>
</feature>
<dbReference type="InterPro" id="IPR013221">
    <property type="entry name" value="Mur_ligase_cen"/>
</dbReference>
<dbReference type="Gene3D" id="3.90.190.20">
    <property type="entry name" value="Mur ligase, C-terminal domain"/>
    <property type="match status" value="1"/>
</dbReference>
<evidence type="ECO:0000313" key="7">
    <source>
        <dbReference type="EMBL" id="AKM11572.1"/>
    </source>
</evidence>
<dbReference type="EMBL" id="CP011770">
    <property type="protein sequence ID" value="AKM11572.1"/>
    <property type="molecule type" value="Genomic_DNA"/>
</dbReference>
<dbReference type="InterPro" id="IPR051046">
    <property type="entry name" value="MurCDEF_CellWall_CoF430Synth"/>
</dbReference>
<feature type="transmembrane region" description="Helical" evidence="4">
    <location>
        <begin position="72"/>
        <end position="92"/>
    </location>
</feature>
<evidence type="ECO:0008006" key="9">
    <source>
        <dbReference type="Google" id="ProtNLM"/>
    </source>
</evidence>
<keyword evidence="3" id="KW-0067">ATP-binding</keyword>
<feature type="transmembrane region" description="Helical" evidence="4">
    <location>
        <begin position="46"/>
        <end position="66"/>
    </location>
</feature>
<keyword evidence="4" id="KW-1133">Transmembrane helix</keyword>
<dbReference type="InterPro" id="IPR036565">
    <property type="entry name" value="Mur-like_cat_sf"/>
</dbReference>
<reference evidence="7 8" key="1">
    <citation type="submission" date="2015-06" db="EMBL/GenBank/DDBJ databases">
        <authorList>
            <person name="Zeng Y."/>
            <person name="Huang Y."/>
        </authorList>
    </citation>
    <scope>NUCLEOTIDE SEQUENCE [LARGE SCALE GENOMIC DNA]</scope>
    <source>
        <strain evidence="7 8">PQ-2</strain>
    </source>
</reference>
<evidence type="ECO:0000256" key="4">
    <source>
        <dbReference type="SAM" id="Phobius"/>
    </source>
</evidence>
<gene>
    <name evidence="7" type="ORF">AB433_05530</name>
</gene>
<dbReference type="GO" id="GO:0005524">
    <property type="term" value="F:ATP binding"/>
    <property type="evidence" value="ECO:0007669"/>
    <property type="project" value="UniProtKB-KW"/>
</dbReference>
<keyword evidence="8" id="KW-1185">Reference proteome</keyword>
<evidence type="ECO:0000256" key="1">
    <source>
        <dbReference type="ARBA" id="ARBA00022598"/>
    </source>
</evidence>
<feature type="domain" description="Mur ligase C-terminal" evidence="5">
    <location>
        <begin position="402"/>
        <end position="523"/>
    </location>
</feature>
<dbReference type="Pfam" id="PF02875">
    <property type="entry name" value="Mur_ligase_C"/>
    <property type="match status" value="1"/>
</dbReference>
<dbReference type="SUPFAM" id="SSF53244">
    <property type="entry name" value="MurD-like peptide ligases, peptide-binding domain"/>
    <property type="match status" value="1"/>
</dbReference>
<dbReference type="Gene3D" id="3.40.1190.10">
    <property type="entry name" value="Mur-like, catalytic domain"/>
    <property type="match status" value="1"/>
</dbReference>
<dbReference type="PANTHER" id="PTHR43024">
    <property type="entry name" value="UDP-N-ACETYLMURAMOYL-TRIPEPTIDE--D-ALANYL-D-ALANINE LIGASE"/>
    <property type="match status" value="1"/>
</dbReference>
<organism evidence="7 8">
    <name type="scientific">Croceicoccus naphthovorans</name>
    <dbReference type="NCBI Taxonomy" id="1348774"/>
    <lineage>
        <taxon>Bacteria</taxon>
        <taxon>Pseudomonadati</taxon>
        <taxon>Pseudomonadota</taxon>
        <taxon>Alphaproteobacteria</taxon>
        <taxon>Sphingomonadales</taxon>
        <taxon>Erythrobacteraceae</taxon>
        <taxon>Croceicoccus</taxon>
    </lineage>
</organism>
<dbReference type="STRING" id="1348774.AB433_05530"/>
<keyword evidence="4" id="KW-0812">Transmembrane</keyword>
<sequence>MAGTVVLTGSVGFLAWVRLHTLLTYFQQEEYDGSRFLSAVRRVRLFDVRASLVLLALIVVMLFMSAARMGGLWMMTAMLIAAAAISAIAWREKGYAYKKPLVMTERARRIRNLAAWFAVVPVAFTLVGALPAIIGLQLLPFTLVIANAVLKPGQQRINDGYVTEAREKLERLNPIRIGITGSFGKTTTKHIFAEVLSVSGPVFYSRGSINTVLGLTRHIRERLQWSHRYFIAEMGAYGIGSIRRLCDFVHPNYGIVTAIGDAHTERFGSVENIARAKCELVEDVCERGGTAIVSTQVLAYAPFADARNKYGERVVSVGPEEGADIRVVSATLEQADWVIVLEDRREGHAKNGQPATLRYELPLLGEHNIVNSALAVAAAWIIDPSIADRIPLVTPDVEQVPHRLQKRESPGQALVLDDAYNANEAGFRNAVAVAAELAKQRGGRAILVTPGIAELGIEHDRVHAKLGEYTADLADMVYAVNPSRIAAFTGALAANGKPAIEVASFADARKALESEAKPEDVVLYENDLPDLLEERRLL</sequence>
<dbReference type="InterPro" id="IPR036615">
    <property type="entry name" value="Mur_ligase_C_dom_sf"/>
</dbReference>
<dbReference type="InterPro" id="IPR004101">
    <property type="entry name" value="Mur_ligase_C"/>
</dbReference>
<name>A0A0G3XK65_9SPHN</name>
<dbReference type="Proteomes" id="UP000035287">
    <property type="component" value="Chromosome"/>
</dbReference>
<dbReference type="PATRIC" id="fig|1348774.3.peg.1160"/>
<dbReference type="KEGG" id="cna:AB433_05530"/>
<evidence type="ECO:0000259" key="6">
    <source>
        <dbReference type="Pfam" id="PF08245"/>
    </source>
</evidence>
<keyword evidence="1" id="KW-0436">Ligase</keyword>
<evidence type="ECO:0000256" key="2">
    <source>
        <dbReference type="ARBA" id="ARBA00022741"/>
    </source>
</evidence>
<dbReference type="PANTHER" id="PTHR43024:SF1">
    <property type="entry name" value="UDP-N-ACETYLMURAMOYL-TRIPEPTIDE--D-ALANYL-D-ALANINE LIGASE"/>
    <property type="match status" value="1"/>
</dbReference>
<dbReference type="GO" id="GO:0016881">
    <property type="term" value="F:acid-amino acid ligase activity"/>
    <property type="evidence" value="ECO:0007669"/>
    <property type="project" value="InterPro"/>
</dbReference>